<accession>A0A1I6DUE7</accession>
<reference evidence="2 3" key="1">
    <citation type="submission" date="2016-10" db="EMBL/GenBank/DDBJ databases">
        <authorList>
            <person name="de Groot N.N."/>
        </authorList>
    </citation>
    <scope>NUCLEOTIDE SEQUENCE [LARGE SCALE GENOMIC DNA]</scope>
    <source>
        <strain evidence="3">KMM 9023,NRIC 0796,JCM 17311,KCTC 23692</strain>
    </source>
</reference>
<dbReference type="AlphaFoldDB" id="A0A1I6DUE7"/>
<feature type="region of interest" description="Disordered" evidence="1">
    <location>
        <begin position="29"/>
        <end position="50"/>
    </location>
</feature>
<evidence type="ECO:0000313" key="2">
    <source>
        <dbReference type="EMBL" id="SFR08982.1"/>
    </source>
</evidence>
<evidence type="ECO:0000313" key="3">
    <source>
        <dbReference type="Proteomes" id="UP000199302"/>
    </source>
</evidence>
<name>A0A1I6DUE7_9RHOB</name>
<dbReference type="Proteomes" id="UP000199302">
    <property type="component" value="Unassembled WGS sequence"/>
</dbReference>
<dbReference type="EMBL" id="FOYI01000005">
    <property type="protein sequence ID" value="SFR08982.1"/>
    <property type="molecule type" value="Genomic_DNA"/>
</dbReference>
<proteinExistence type="predicted"/>
<evidence type="ECO:0000256" key="1">
    <source>
        <dbReference type="SAM" id="MobiDB-lite"/>
    </source>
</evidence>
<gene>
    <name evidence="2" type="ORF">SAMN04515673_105161</name>
</gene>
<keyword evidence="3" id="KW-1185">Reference proteome</keyword>
<protein>
    <submittedName>
        <fullName evidence="2">Uncharacterized protein</fullName>
    </submittedName>
</protein>
<dbReference type="RefSeq" id="WP_177220512.1">
    <property type="nucleotide sequence ID" value="NZ_FOYI01000005.1"/>
</dbReference>
<sequence length="50" mass="6046">MFGIFARTFNVATLSDVRHPRPEDRWPERRWLEEDLTHPAGTRRTPVRRD</sequence>
<organism evidence="2 3">
    <name type="scientific">Poseidonocella sedimentorum</name>
    <dbReference type="NCBI Taxonomy" id="871652"/>
    <lineage>
        <taxon>Bacteria</taxon>
        <taxon>Pseudomonadati</taxon>
        <taxon>Pseudomonadota</taxon>
        <taxon>Alphaproteobacteria</taxon>
        <taxon>Rhodobacterales</taxon>
        <taxon>Roseobacteraceae</taxon>
        <taxon>Poseidonocella</taxon>
    </lineage>
</organism>